<evidence type="ECO:0000256" key="1">
    <source>
        <dbReference type="PIRNR" id="PIRNR028103"/>
    </source>
</evidence>
<protein>
    <recommendedName>
        <fullName evidence="1">Glycine cleavage system transcriptional repressor</fullName>
    </recommendedName>
</protein>
<dbReference type="PANTHER" id="PTHR34875:SF5">
    <property type="entry name" value="GLYCINE CLEAVAGE SYSTEM TRANSCRIPTIONAL REPRESSOR"/>
    <property type="match status" value="1"/>
</dbReference>
<name>A0ABS5SYN2_9GAMM</name>
<comment type="subcellular location">
    <subcellularLocation>
        <location evidence="1">Cytoplasm</location>
    </subcellularLocation>
</comment>
<gene>
    <name evidence="2" type="primary">gcvR</name>
    <name evidence="2" type="ORF">HH682_05390</name>
</gene>
<sequence>MISKTLGNITLSSSPVHLVITALGSDRAGIVNTITRHVSQCGCNIEDSRLALLGGEFTFVMLLSGSANAINMIESTLPIKGAELELLIVMKRTPTGSTPVRHEGFSLAVEVPDSPRIIERFTALLTHHRMHIAELMTRAQPGTPAMLSIRIHAYGSSAKDLADLEKNFQHLCVELSAQGTLQADGRQETERL</sequence>
<keyword evidence="1" id="KW-0963">Cytoplasm</keyword>
<dbReference type="InterPro" id="IPR016867">
    <property type="entry name" value="GcvR"/>
</dbReference>
<dbReference type="Pfam" id="PF13740">
    <property type="entry name" value="ACT_6"/>
    <property type="match status" value="1"/>
</dbReference>
<dbReference type="PIRSF" id="PIRSF028103">
    <property type="entry name" value="GcvR"/>
    <property type="match status" value="1"/>
</dbReference>
<dbReference type="SUPFAM" id="SSF55021">
    <property type="entry name" value="ACT-like"/>
    <property type="match status" value="2"/>
</dbReference>
<proteinExistence type="predicted"/>
<reference evidence="2 3" key="1">
    <citation type="submission" date="2020-04" db="EMBL/GenBank/DDBJ databases">
        <title>Genome sequencing of Rosenbergiella species.</title>
        <authorList>
            <person name="Alvarez-Perez S."/>
            <person name="Lievens B."/>
        </authorList>
    </citation>
    <scope>NUCLEOTIDE SEQUENCE [LARGE SCALE GENOMIC DNA]</scope>
    <source>
        <strain evidence="2 3">S61</strain>
    </source>
</reference>
<comment type="caution">
    <text evidence="2">The sequence shown here is derived from an EMBL/GenBank/DDBJ whole genome shotgun (WGS) entry which is preliminary data.</text>
</comment>
<keyword evidence="1" id="KW-0678">Repressor</keyword>
<accession>A0ABS5SYN2</accession>
<keyword evidence="3" id="KW-1185">Reference proteome</keyword>
<dbReference type="Proteomes" id="UP000790096">
    <property type="component" value="Unassembled WGS sequence"/>
</dbReference>
<dbReference type="EMBL" id="JABBFR010000005">
    <property type="protein sequence ID" value="MBT0723883.1"/>
    <property type="molecule type" value="Genomic_DNA"/>
</dbReference>
<evidence type="ECO:0000313" key="2">
    <source>
        <dbReference type="EMBL" id="MBT0723883.1"/>
    </source>
</evidence>
<dbReference type="PANTHER" id="PTHR34875">
    <property type="entry name" value="UPF0237 PROTEIN MJ1558"/>
    <property type="match status" value="1"/>
</dbReference>
<dbReference type="Gene3D" id="3.30.70.260">
    <property type="match status" value="2"/>
</dbReference>
<evidence type="ECO:0000313" key="3">
    <source>
        <dbReference type="Proteomes" id="UP000790096"/>
    </source>
</evidence>
<keyword evidence="1" id="KW-0804">Transcription</keyword>
<dbReference type="InterPro" id="IPR050990">
    <property type="entry name" value="UPF0237/GcvR_regulator"/>
</dbReference>
<dbReference type="InterPro" id="IPR045865">
    <property type="entry name" value="ACT-like_dom_sf"/>
</dbReference>
<organism evidence="2 3">
    <name type="scientific">Rosenbergiella gaditana</name>
    <dbReference type="NCBI Taxonomy" id="2726987"/>
    <lineage>
        <taxon>Bacteria</taxon>
        <taxon>Pseudomonadati</taxon>
        <taxon>Pseudomonadota</taxon>
        <taxon>Gammaproteobacteria</taxon>
        <taxon>Enterobacterales</taxon>
        <taxon>Erwiniaceae</taxon>
        <taxon>Rosenbergiella</taxon>
    </lineage>
</organism>